<keyword evidence="7" id="KW-0677">Repeat</keyword>
<dbReference type="SUPFAM" id="SSF52047">
    <property type="entry name" value="RNI-like"/>
    <property type="match status" value="1"/>
</dbReference>
<dbReference type="InterPro" id="IPR032675">
    <property type="entry name" value="LRR_dom_sf"/>
</dbReference>
<evidence type="ECO:0000256" key="13">
    <source>
        <dbReference type="SAM" id="MobiDB-lite"/>
    </source>
</evidence>
<dbReference type="GO" id="GO:0012505">
    <property type="term" value="C:endomembrane system"/>
    <property type="evidence" value="ECO:0007669"/>
    <property type="project" value="UniProtKB-SubCell"/>
</dbReference>
<evidence type="ECO:0000256" key="5">
    <source>
        <dbReference type="ARBA" id="ARBA00022692"/>
    </source>
</evidence>
<evidence type="ECO:0000256" key="6">
    <source>
        <dbReference type="ARBA" id="ARBA00022729"/>
    </source>
</evidence>
<keyword evidence="6" id="KW-0732">Signal</keyword>
<keyword evidence="10" id="KW-0675">Receptor</keyword>
<keyword evidence="4" id="KW-0433">Leucine-rich repeat</keyword>
<dbReference type="Gene3D" id="3.80.10.10">
    <property type="entry name" value="Ribonuclease Inhibitor"/>
    <property type="match status" value="3"/>
</dbReference>
<evidence type="ECO:0000256" key="8">
    <source>
        <dbReference type="ARBA" id="ARBA00022989"/>
    </source>
</evidence>
<organism evidence="14">
    <name type="scientific">Caldilineaceae bacterium SB0664_bin_27</name>
    <dbReference type="NCBI Taxonomy" id="2605260"/>
    <lineage>
        <taxon>Bacteria</taxon>
        <taxon>Bacillati</taxon>
        <taxon>Chloroflexota</taxon>
        <taxon>Caldilineae</taxon>
        <taxon>Caldilineales</taxon>
        <taxon>Caldilineaceae</taxon>
    </lineage>
</organism>
<comment type="caution">
    <text evidence="14">The sequence shown here is derived from an EMBL/GenBank/DDBJ whole genome shotgun (WGS) entry which is preliminary data.</text>
</comment>
<dbReference type="FunFam" id="3.80.10.10:FF:000383">
    <property type="entry name" value="Leucine-rich repeat receptor protein kinase EMS1"/>
    <property type="match status" value="1"/>
</dbReference>
<keyword evidence="11" id="KW-0325">Glycoprotein</keyword>
<protein>
    <recommendedName>
        <fullName evidence="15">Leucine-rich repeat domain-containing protein</fullName>
    </recommendedName>
</protein>
<evidence type="ECO:0000313" key="14">
    <source>
        <dbReference type="EMBL" id="MXY95484.1"/>
    </source>
</evidence>
<proteinExistence type="predicted"/>
<keyword evidence="5" id="KW-0812">Transmembrane</keyword>
<dbReference type="Pfam" id="PF00560">
    <property type="entry name" value="LRR_1"/>
    <property type="match status" value="3"/>
</dbReference>
<evidence type="ECO:0000256" key="12">
    <source>
        <dbReference type="ARBA" id="ARBA00037847"/>
    </source>
</evidence>
<evidence type="ECO:0000256" key="9">
    <source>
        <dbReference type="ARBA" id="ARBA00023136"/>
    </source>
</evidence>
<evidence type="ECO:0008006" key="15">
    <source>
        <dbReference type="Google" id="ProtNLM"/>
    </source>
</evidence>
<keyword evidence="8" id="KW-1133">Transmembrane helix</keyword>
<dbReference type="FunFam" id="3.80.10.10:FF:000400">
    <property type="entry name" value="Nuclear pore complex protein NUP107"/>
    <property type="match status" value="1"/>
</dbReference>
<reference evidence="14" key="1">
    <citation type="submission" date="2019-09" db="EMBL/GenBank/DDBJ databases">
        <title>Characterisation of the sponge microbiome using genome-centric metagenomics.</title>
        <authorList>
            <person name="Engelberts J.P."/>
            <person name="Robbins S.J."/>
            <person name="De Goeij J.M."/>
            <person name="Aranda M."/>
            <person name="Bell S.C."/>
            <person name="Webster N.S."/>
        </authorList>
    </citation>
    <scope>NUCLEOTIDE SEQUENCE</scope>
    <source>
        <strain evidence="14">SB0664_bin_27</strain>
    </source>
</reference>
<dbReference type="SMART" id="SM00369">
    <property type="entry name" value="LRR_TYP"/>
    <property type="match status" value="3"/>
</dbReference>
<dbReference type="AlphaFoldDB" id="A0A6B0YWM5"/>
<evidence type="ECO:0000256" key="7">
    <source>
        <dbReference type="ARBA" id="ARBA00022737"/>
    </source>
</evidence>
<dbReference type="GO" id="GO:0005886">
    <property type="term" value="C:plasma membrane"/>
    <property type="evidence" value="ECO:0007669"/>
    <property type="project" value="UniProtKB-SubCell"/>
</dbReference>
<name>A0A6B0YWM5_9CHLR</name>
<dbReference type="Pfam" id="PF13855">
    <property type="entry name" value="LRR_8"/>
    <property type="match status" value="1"/>
</dbReference>
<evidence type="ECO:0000256" key="10">
    <source>
        <dbReference type="ARBA" id="ARBA00023170"/>
    </source>
</evidence>
<feature type="region of interest" description="Disordered" evidence="13">
    <location>
        <begin position="1"/>
        <end position="29"/>
    </location>
</feature>
<keyword evidence="9" id="KW-0472">Membrane</keyword>
<comment type="subcellular location">
    <subcellularLocation>
        <location evidence="1">Cell membrane</location>
    </subcellularLocation>
    <subcellularLocation>
        <location evidence="12">Endomembrane system</location>
        <topology evidence="12">Single-pass membrane protein</topology>
    </subcellularLocation>
    <subcellularLocation>
        <location evidence="2">Membrane</location>
        <topology evidence="2">Single-pass type I membrane protein</topology>
    </subcellularLocation>
</comment>
<evidence type="ECO:0000256" key="1">
    <source>
        <dbReference type="ARBA" id="ARBA00004236"/>
    </source>
</evidence>
<dbReference type="PANTHER" id="PTHR27004">
    <property type="entry name" value="RECEPTOR-LIKE PROTEIN 12 ISOFORM X1"/>
    <property type="match status" value="1"/>
</dbReference>
<accession>A0A6B0YWM5</accession>
<dbReference type="PRINTS" id="PR00019">
    <property type="entry name" value="LEURICHRPT"/>
</dbReference>
<evidence type="ECO:0000256" key="11">
    <source>
        <dbReference type="ARBA" id="ARBA00023180"/>
    </source>
</evidence>
<feature type="non-terminal residue" evidence="14">
    <location>
        <position position="1"/>
    </location>
</feature>
<evidence type="ECO:0000256" key="3">
    <source>
        <dbReference type="ARBA" id="ARBA00022475"/>
    </source>
</evidence>
<dbReference type="PANTHER" id="PTHR27004:SF203">
    <property type="entry name" value="LEUCINE-RICH REPEAT-CONTAINING N-TERMINAL PLANT-TYPE DOMAIN-CONTAINING PROTEIN"/>
    <property type="match status" value="1"/>
</dbReference>
<keyword evidence="3" id="KW-1003">Cell membrane</keyword>
<feature type="compositionally biased region" description="Pro residues" evidence="13">
    <location>
        <begin position="1"/>
        <end position="20"/>
    </location>
</feature>
<gene>
    <name evidence="14" type="ORF">F4Y42_18755</name>
</gene>
<evidence type="ECO:0000256" key="2">
    <source>
        <dbReference type="ARBA" id="ARBA00004479"/>
    </source>
</evidence>
<sequence>PKPSPSAAPAASPTPTPTPTTAPSATPVLPGSISEREALVAVYHATGGENWAQDSNWMTDEPLGSWRGVTTDRNGSVIELDLNRNLLSGYIPAGLGSLPNLRILRMSGNDLEGTIPAGIGNLSELTNLELDDNNLSGSIPAELGNLPNLTWLDLSGNDLSGPIPTELSRLTGLTVFALSDNGLTGAFPWWLKKLDDLLILHMSGNHFTGCMPEDLLGIWIEDLSSTHLPTCREALVTVFFATGGAQWENSTNWRDSAAPLAQWFGVKTDADGRVTEIDLSGNGLVGTLPPRIGALIHLELLDLSGNDLVGQIPPELGELTNLSTLYLGGNRLHGCVPANLRKIESNDLNSLGLDDCQ</sequence>
<evidence type="ECO:0000256" key="4">
    <source>
        <dbReference type="ARBA" id="ARBA00022614"/>
    </source>
</evidence>
<dbReference type="InterPro" id="IPR001611">
    <property type="entry name" value="Leu-rich_rpt"/>
</dbReference>
<dbReference type="InterPro" id="IPR003591">
    <property type="entry name" value="Leu-rich_rpt_typical-subtyp"/>
</dbReference>
<dbReference type="EMBL" id="VXRG01000155">
    <property type="protein sequence ID" value="MXY95484.1"/>
    <property type="molecule type" value="Genomic_DNA"/>
</dbReference>